<keyword evidence="12" id="KW-1185">Reference proteome</keyword>
<dbReference type="GeneID" id="117646811"/>
<dbReference type="InterPro" id="IPR012677">
    <property type="entry name" value="Nucleotide-bd_a/b_plait_sf"/>
</dbReference>
<dbReference type="CTD" id="51574"/>
<evidence type="ECO:0000259" key="9">
    <source>
        <dbReference type="PROSITE" id="PS50102"/>
    </source>
</evidence>
<dbReference type="GO" id="GO:0006396">
    <property type="term" value="P:RNA processing"/>
    <property type="evidence" value="ECO:0007669"/>
    <property type="project" value="InterPro"/>
</dbReference>
<dbReference type="AlphaFoldDB" id="A0A6P8Z1R2"/>
<comment type="similarity">
    <text evidence="2">Belongs to the LARP7 family.</text>
</comment>
<dbReference type="PRINTS" id="PR00302">
    <property type="entry name" value="LUPUSLA"/>
</dbReference>
<dbReference type="Pfam" id="PF05383">
    <property type="entry name" value="La"/>
    <property type="match status" value="1"/>
</dbReference>
<proteinExistence type="inferred from homology"/>
<dbReference type="PANTHER" id="PTHR22792">
    <property type="entry name" value="LUPUS LA PROTEIN-RELATED"/>
    <property type="match status" value="1"/>
</dbReference>
<dbReference type="OrthoDB" id="439993at2759"/>
<evidence type="ECO:0000256" key="2">
    <source>
        <dbReference type="ARBA" id="ARBA00008680"/>
    </source>
</evidence>
<feature type="domain" description="HTH La-type RNA-binding" evidence="10">
    <location>
        <begin position="33"/>
        <end position="122"/>
    </location>
</feature>
<dbReference type="PROSITE" id="PS51939">
    <property type="entry name" value="XRRM"/>
    <property type="match status" value="1"/>
</dbReference>
<feature type="compositionally biased region" description="Basic and acidic residues" evidence="8">
    <location>
        <begin position="318"/>
        <end position="327"/>
    </location>
</feature>
<dbReference type="InterPro" id="IPR006630">
    <property type="entry name" value="La_HTH"/>
</dbReference>
<dbReference type="InParanoid" id="A0A6P8Z1R2"/>
<keyword evidence="5" id="KW-0804">Transcription</keyword>
<evidence type="ECO:0000313" key="13">
    <source>
        <dbReference type="RefSeq" id="XP_034243930.1"/>
    </source>
</evidence>
<feature type="region of interest" description="Disordered" evidence="8">
    <location>
        <begin position="252"/>
        <end position="343"/>
    </location>
</feature>
<organism evidence="13">
    <name type="scientific">Thrips palmi</name>
    <name type="common">Melon thrips</name>
    <dbReference type="NCBI Taxonomy" id="161013"/>
    <lineage>
        <taxon>Eukaryota</taxon>
        <taxon>Metazoa</taxon>
        <taxon>Ecdysozoa</taxon>
        <taxon>Arthropoda</taxon>
        <taxon>Hexapoda</taxon>
        <taxon>Insecta</taxon>
        <taxon>Pterygota</taxon>
        <taxon>Neoptera</taxon>
        <taxon>Paraneoptera</taxon>
        <taxon>Thysanoptera</taxon>
        <taxon>Terebrantia</taxon>
        <taxon>Thripoidea</taxon>
        <taxon>Thripidae</taxon>
        <taxon>Thrips</taxon>
    </lineage>
</organism>
<dbReference type="Gene3D" id="3.30.70.330">
    <property type="match status" value="2"/>
</dbReference>
<keyword evidence="3 7" id="KW-0694">RNA-binding</keyword>
<keyword evidence="4" id="KW-0805">Transcription regulation</keyword>
<dbReference type="InterPro" id="IPR014886">
    <property type="entry name" value="La_xRRM"/>
</dbReference>
<dbReference type="PANTHER" id="PTHR22792:SF62">
    <property type="entry name" value="LA-RELATED PROTEIN 7"/>
    <property type="match status" value="1"/>
</dbReference>
<protein>
    <submittedName>
        <fullName evidence="13">La-related protein 7</fullName>
    </submittedName>
</protein>
<feature type="domain" description="XRRM" evidence="11">
    <location>
        <begin position="420"/>
        <end position="529"/>
    </location>
</feature>
<dbReference type="Proteomes" id="UP000515158">
    <property type="component" value="Unplaced"/>
</dbReference>
<feature type="compositionally biased region" description="Basic residues" evidence="8">
    <location>
        <begin position="328"/>
        <end position="340"/>
    </location>
</feature>
<reference evidence="13" key="1">
    <citation type="submission" date="2025-08" db="UniProtKB">
        <authorList>
            <consortium name="RefSeq"/>
        </authorList>
    </citation>
    <scope>IDENTIFICATION</scope>
    <source>
        <tissue evidence="13">Total insect</tissue>
    </source>
</reference>
<dbReference type="SUPFAM" id="SSF46785">
    <property type="entry name" value="Winged helix' DNA-binding domain"/>
    <property type="match status" value="1"/>
</dbReference>
<dbReference type="FunCoup" id="A0A6P8Z1R2">
    <property type="interactions" value="1582"/>
</dbReference>
<dbReference type="Pfam" id="PF00076">
    <property type="entry name" value="RRM_1"/>
    <property type="match status" value="1"/>
</dbReference>
<dbReference type="Gene3D" id="1.10.10.10">
    <property type="entry name" value="Winged helix-like DNA-binding domain superfamily/Winged helix DNA-binding domain"/>
    <property type="match status" value="1"/>
</dbReference>
<evidence type="ECO:0000256" key="5">
    <source>
        <dbReference type="ARBA" id="ARBA00023163"/>
    </source>
</evidence>
<evidence type="ECO:0000256" key="6">
    <source>
        <dbReference type="ARBA" id="ARBA00023242"/>
    </source>
</evidence>
<evidence type="ECO:0000313" key="12">
    <source>
        <dbReference type="Proteomes" id="UP000515158"/>
    </source>
</evidence>
<dbReference type="InterPro" id="IPR045180">
    <property type="entry name" value="La_dom_prot"/>
</dbReference>
<dbReference type="InterPro" id="IPR036388">
    <property type="entry name" value="WH-like_DNA-bd_sf"/>
</dbReference>
<keyword evidence="6" id="KW-0539">Nucleus</keyword>
<evidence type="ECO:0000256" key="3">
    <source>
        <dbReference type="ARBA" id="ARBA00022884"/>
    </source>
</evidence>
<dbReference type="GO" id="GO:0003723">
    <property type="term" value="F:RNA binding"/>
    <property type="evidence" value="ECO:0007669"/>
    <property type="project" value="UniProtKB-UniRule"/>
</dbReference>
<dbReference type="PROSITE" id="PS50102">
    <property type="entry name" value="RRM"/>
    <property type="match status" value="1"/>
</dbReference>
<evidence type="ECO:0000256" key="7">
    <source>
        <dbReference type="PROSITE-ProRule" id="PRU00332"/>
    </source>
</evidence>
<dbReference type="KEGG" id="tpal:117646811"/>
<evidence type="ECO:0000256" key="1">
    <source>
        <dbReference type="ARBA" id="ARBA00004123"/>
    </source>
</evidence>
<accession>A0A6P8Z1R2</accession>
<dbReference type="CDD" id="cd07323">
    <property type="entry name" value="LAM"/>
    <property type="match status" value="1"/>
</dbReference>
<dbReference type="SMART" id="SM00715">
    <property type="entry name" value="LA"/>
    <property type="match status" value="1"/>
</dbReference>
<comment type="subcellular location">
    <subcellularLocation>
        <location evidence="1">Nucleus</location>
    </subcellularLocation>
</comment>
<dbReference type="PROSITE" id="PS50961">
    <property type="entry name" value="HTH_LA"/>
    <property type="match status" value="1"/>
</dbReference>
<evidence type="ECO:0000256" key="8">
    <source>
        <dbReference type="SAM" id="MobiDB-lite"/>
    </source>
</evidence>
<dbReference type="InterPro" id="IPR036390">
    <property type="entry name" value="WH_DNA-bd_sf"/>
</dbReference>
<gene>
    <name evidence="13" type="primary">LOC117646811</name>
</gene>
<dbReference type="InterPro" id="IPR035979">
    <property type="entry name" value="RBD_domain_sf"/>
</dbReference>
<dbReference type="GO" id="GO:0005634">
    <property type="term" value="C:nucleus"/>
    <property type="evidence" value="ECO:0007669"/>
    <property type="project" value="UniProtKB-SubCell"/>
</dbReference>
<name>A0A6P8Z1R2_THRPL</name>
<dbReference type="InterPro" id="IPR002344">
    <property type="entry name" value="Lupus_La"/>
</dbReference>
<evidence type="ECO:0000259" key="11">
    <source>
        <dbReference type="PROSITE" id="PS51939"/>
    </source>
</evidence>
<dbReference type="SMART" id="SM00360">
    <property type="entry name" value="RRM"/>
    <property type="match status" value="1"/>
</dbReference>
<dbReference type="SUPFAM" id="SSF54928">
    <property type="entry name" value="RNA-binding domain, RBD"/>
    <property type="match status" value="1"/>
</dbReference>
<feature type="domain" description="RRM" evidence="9">
    <location>
        <begin position="127"/>
        <end position="202"/>
    </location>
</feature>
<evidence type="ECO:0000256" key="4">
    <source>
        <dbReference type="ARBA" id="ARBA00023015"/>
    </source>
</evidence>
<sequence>MAWMVPHGNMQGEHMYMEEGFDASEENIKTKQRRRKKLLYKTVREQMEFYFSDANISKDRMLRQMVENDPYVPLEEFLKFNKITQLVSSVEEIAKAIKKSDFLELSEDSLKVHRKTPIKIKENEDECTIYVENLPPEITHDELKKVFSEFGKVVYVSIPKYHSTRAIKGFAFVEFDTVQEAAETIRIFEEKGRCLSIHMLPEKLCSIRTFDPNDTSKTPVGKCEVSNLDSCNDNEADTDVCDSEKLKDSSKTIVDENECEQPSLKKRKRECNDGDEGDEKGGSKKEKKIGNGKEEASSEQNGTDTKRETETSENESSTENKDDGTSEKKKKKNRKKKKRPKERELFANGMVVLSRKEWKRLRNKYLQMQRANMQRVKQQVWEARFMRRQPYTPHPAWDHGRNEEMRPPPPPIDAPKPRTTFIPGVIVCVKFNEPMVDVKGFKAEARTQPGVQYVDVSEGAFEAYLRCSGPSEAQHLLQINFWKNMSIVTGLRETEYWEKIARDREEKIGKKVKIPTEKGKKKLLRKAEIVKATHLHFDN</sequence>
<dbReference type="RefSeq" id="XP_034243930.1">
    <property type="nucleotide sequence ID" value="XM_034388039.1"/>
</dbReference>
<dbReference type="InterPro" id="IPR000504">
    <property type="entry name" value="RRM_dom"/>
</dbReference>
<evidence type="ECO:0000259" key="10">
    <source>
        <dbReference type="PROSITE" id="PS50961"/>
    </source>
</evidence>
<dbReference type="GO" id="GO:1990904">
    <property type="term" value="C:ribonucleoprotein complex"/>
    <property type="evidence" value="ECO:0007669"/>
    <property type="project" value="UniProtKB-UniRule"/>
</dbReference>
<dbReference type="Pfam" id="PF08777">
    <property type="entry name" value="RRM_3"/>
    <property type="match status" value="1"/>
</dbReference>
<feature type="compositionally biased region" description="Basic and acidic residues" evidence="8">
    <location>
        <begin position="279"/>
        <end position="296"/>
    </location>
</feature>